<accession>A0A0F9FUQ9</accession>
<evidence type="ECO:0008006" key="4">
    <source>
        <dbReference type="Google" id="ProtNLM"/>
    </source>
</evidence>
<proteinExistence type="predicted"/>
<feature type="region of interest" description="Disordered" evidence="2">
    <location>
        <begin position="1"/>
        <end position="20"/>
    </location>
</feature>
<dbReference type="AlphaFoldDB" id="A0A0F9FUQ9"/>
<protein>
    <recommendedName>
        <fullName evidence="4">Portal protein</fullName>
    </recommendedName>
</protein>
<evidence type="ECO:0000256" key="1">
    <source>
        <dbReference type="SAM" id="Coils"/>
    </source>
</evidence>
<evidence type="ECO:0000256" key="2">
    <source>
        <dbReference type="SAM" id="MobiDB-lite"/>
    </source>
</evidence>
<dbReference type="Pfam" id="PF23899">
    <property type="entry name" value="SU10_portal"/>
    <property type="match status" value="1"/>
</dbReference>
<dbReference type="InterPro" id="IPR056909">
    <property type="entry name" value="SU10_portal"/>
</dbReference>
<comment type="caution">
    <text evidence="3">The sequence shown here is derived from an EMBL/GenBank/DDBJ whole genome shotgun (WGS) entry which is preliminary data.</text>
</comment>
<feature type="coiled-coil region" evidence="1">
    <location>
        <begin position="125"/>
        <end position="152"/>
    </location>
</feature>
<reference evidence="3" key="1">
    <citation type="journal article" date="2015" name="Nature">
        <title>Complex archaea that bridge the gap between prokaryotes and eukaryotes.</title>
        <authorList>
            <person name="Spang A."/>
            <person name="Saw J.H."/>
            <person name="Jorgensen S.L."/>
            <person name="Zaremba-Niedzwiedzka K."/>
            <person name="Martijn J."/>
            <person name="Lind A.E."/>
            <person name="van Eijk R."/>
            <person name="Schleper C."/>
            <person name="Guy L."/>
            <person name="Ettema T.J."/>
        </authorList>
    </citation>
    <scope>NUCLEOTIDE SEQUENCE</scope>
</reference>
<feature type="region of interest" description="Disordered" evidence="2">
    <location>
        <begin position="635"/>
        <end position="662"/>
    </location>
</feature>
<name>A0A0F9FUQ9_9ZZZZ</name>
<evidence type="ECO:0000313" key="3">
    <source>
        <dbReference type="EMBL" id="KKL90184.1"/>
    </source>
</evidence>
<dbReference type="EMBL" id="LAZR01020079">
    <property type="protein sequence ID" value="KKL90184.1"/>
    <property type="molecule type" value="Genomic_DNA"/>
</dbReference>
<keyword evidence="1" id="KW-0175">Coiled coil</keyword>
<sequence length="662" mass="76568">MELGKGSVAQKKGKVPTKKEKVSATKQDLVGFLGGLSVNLDREMNDGTILREKLRNEVGLLLEQELTNQQERMDKIPVWNKMYRGQRRAREPGLANVATPIPRILTEAIVVRIFEGLYNQPKLWIAEAVKMADEAKEEYEVWEKMAMELENDMDWWQRDINLKKKLFDPILQSVKIGKGVVMMWPKSKKRTVVRYATPAEIKSKDVPTFKLKNSPGGMTHGVKTVTTVSQQPDVLSISREDWMQSTDSYDLEDALLCGFRTYLRKPDVNLRVKQGLYDTLEADKLIAGDEIDEAKKERAVSEKKEITDHTRDKFAIWQLHYKCDVDEDGEEDDIIIVYHPESKAILRCIYNPIFVGFRPFIDFIYNPSEYAPDGEGTCEILEKLVEEMDTMHNQRIDRISQINGPILFVRDNVRGLEKFTARPRQIYWIDENLENIIQEFTFQNTVIENIREEQHLIDLCMKAVGVTPDVLGQPTADRPVFREMASRQAEANKKFRFLNRIYREKVERMGMMFLEISAQYQPTHTYMVQNGQMQEQRTITYPLEYIRDRIKVKLSGTTELDNQETRRAKAQERYMVLEKYWTSLAGMAQVIVNPYAPPVIKQFYIKASQQAEKEMEKVLQDMDMMNPEDAVMSLDDFPGMGEMANKPEAQPPPDGNQSQGAM</sequence>
<organism evidence="3">
    <name type="scientific">marine sediment metagenome</name>
    <dbReference type="NCBI Taxonomy" id="412755"/>
    <lineage>
        <taxon>unclassified sequences</taxon>
        <taxon>metagenomes</taxon>
        <taxon>ecological metagenomes</taxon>
    </lineage>
</organism>
<gene>
    <name evidence="3" type="ORF">LCGC14_1907240</name>
</gene>